<evidence type="ECO:0000313" key="4">
    <source>
        <dbReference type="Proteomes" id="UP001648503"/>
    </source>
</evidence>
<dbReference type="EMBL" id="JAFCIX010000349">
    <property type="protein sequence ID" value="KAH6593617.1"/>
    <property type="molecule type" value="Genomic_DNA"/>
</dbReference>
<protein>
    <submittedName>
        <fullName evidence="3">Uncharacterized protein</fullName>
    </submittedName>
</protein>
<gene>
    <name evidence="3" type="ORF">BASA50_007179</name>
</gene>
<feature type="region of interest" description="Disordered" evidence="1">
    <location>
        <begin position="20"/>
        <end position="68"/>
    </location>
</feature>
<comment type="caution">
    <text evidence="3">The sequence shown here is derived from an EMBL/GenBank/DDBJ whole genome shotgun (WGS) entry which is preliminary data.</text>
</comment>
<evidence type="ECO:0000313" key="3">
    <source>
        <dbReference type="EMBL" id="KAH6593617.1"/>
    </source>
</evidence>
<evidence type="ECO:0000256" key="1">
    <source>
        <dbReference type="SAM" id="MobiDB-lite"/>
    </source>
</evidence>
<feature type="compositionally biased region" description="Polar residues" evidence="1">
    <location>
        <begin position="56"/>
        <end position="68"/>
    </location>
</feature>
<feature type="compositionally biased region" description="Basic and acidic residues" evidence="1">
    <location>
        <begin position="29"/>
        <end position="45"/>
    </location>
</feature>
<feature type="signal peptide" evidence="2">
    <location>
        <begin position="1"/>
        <end position="18"/>
    </location>
</feature>
<evidence type="ECO:0000256" key="2">
    <source>
        <dbReference type="SAM" id="SignalP"/>
    </source>
</evidence>
<keyword evidence="4" id="KW-1185">Reference proteome</keyword>
<proteinExistence type="predicted"/>
<sequence length="358" mass="40048">MKVIGFAAVLYLVSIVAADGGGGGGSESETSKEQSKSGDEEHSSLDGRIPALDSAGASSAGTESDSSRTSLPVCIFESSCAIYTQVRARLSKWLPTSKPTDPSQERETQTHIMKQLMERKNLARQFIECSEKVSAEATRDMIVASYKLPSEKEEIPDSAHWLHQTQVADSARIAYLKATLIKKAADKYDQGAHKYHDDAAKKLSKTQEKLIKATKSLDSELSGNLREIQIELPDPDDHSDLIHNLGLIIGQRQEEHNQYQSSYNKAHEERDEFLRDAAKDSPEFLAFEGRKRTAAEMERIETRLQKKTSENMIRTFSEFMGIESYNIVGRIILECAKKKHQQRVYVNDGRSAYKDTTV</sequence>
<feature type="chain" id="PRO_5046577089" evidence="2">
    <location>
        <begin position="19"/>
        <end position="358"/>
    </location>
</feature>
<dbReference type="Proteomes" id="UP001648503">
    <property type="component" value="Unassembled WGS sequence"/>
</dbReference>
<reference evidence="3 4" key="1">
    <citation type="submission" date="2021-02" db="EMBL/GenBank/DDBJ databases">
        <title>Variation within the Batrachochytrium salamandrivorans European outbreak.</title>
        <authorList>
            <person name="Kelly M."/>
            <person name="Pasmans F."/>
            <person name="Shea T.P."/>
            <person name="Munoz J.F."/>
            <person name="Carranza S."/>
            <person name="Cuomo C.A."/>
            <person name="Martel A."/>
        </authorList>
    </citation>
    <scope>NUCLEOTIDE SEQUENCE [LARGE SCALE GENOMIC DNA]</scope>
    <source>
        <strain evidence="3 4">AMFP18/2</strain>
    </source>
</reference>
<organism evidence="3 4">
    <name type="scientific">Batrachochytrium salamandrivorans</name>
    <dbReference type="NCBI Taxonomy" id="1357716"/>
    <lineage>
        <taxon>Eukaryota</taxon>
        <taxon>Fungi</taxon>
        <taxon>Fungi incertae sedis</taxon>
        <taxon>Chytridiomycota</taxon>
        <taxon>Chytridiomycota incertae sedis</taxon>
        <taxon>Chytridiomycetes</taxon>
        <taxon>Rhizophydiales</taxon>
        <taxon>Rhizophydiales incertae sedis</taxon>
        <taxon>Batrachochytrium</taxon>
    </lineage>
</organism>
<accession>A0ABQ8F7N1</accession>
<name>A0ABQ8F7N1_9FUNG</name>
<keyword evidence="2" id="KW-0732">Signal</keyword>